<dbReference type="Pfam" id="PF02895">
    <property type="entry name" value="H-kinase_dim"/>
    <property type="match status" value="1"/>
</dbReference>
<dbReference type="EC" id="2.7.13.3" evidence="2"/>
<evidence type="ECO:0000256" key="4">
    <source>
        <dbReference type="ARBA" id="ARBA00022679"/>
    </source>
</evidence>
<evidence type="ECO:0000259" key="11">
    <source>
        <dbReference type="PROSITE" id="PS50894"/>
    </source>
</evidence>
<organism evidence="12 13">
    <name type="scientific">Leptothrix discophora</name>
    <dbReference type="NCBI Taxonomy" id="89"/>
    <lineage>
        <taxon>Bacteria</taxon>
        <taxon>Pseudomonadati</taxon>
        <taxon>Pseudomonadota</taxon>
        <taxon>Betaproteobacteria</taxon>
        <taxon>Burkholderiales</taxon>
        <taxon>Sphaerotilaceae</taxon>
        <taxon>Leptothrix</taxon>
    </lineage>
</organism>
<dbReference type="Pfam" id="PF01584">
    <property type="entry name" value="CheW"/>
    <property type="match status" value="1"/>
</dbReference>
<gene>
    <name evidence="12" type="ORF">Q8X39_07305</name>
</gene>
<dbReference type="EMBL" id="JAUZEE010000003">
    <property type="protein sequence ID" value="MDP4300438.1"/>
    <property type="molecule type" value="Genomic_DNA"/>
</dbReference>
<dbReference type="InterPro" id="IPR003594">
    <property type="entry name" value="HATPase_dom"/>
</dbReference>
<evidence type="ECO:0000256" key="8">
    <source>
        <dbReference type="SAM" id="MobiDB-lite"/>
    </source>
</evidence>
<dbReference type="Gene3D" id="2.30.30.40">
    <property type="entry name" value="SH3 Domains"/>
    <property type="match status" value="1"/>
</dbReference>
<dbReference type="PANTHER" id="PTHR43395">
    <property type="entry name" value="SENSOR HISTIDINE KINASE CHEA"/>
    <property type="match status" value="1"/>
</dbReference>
<dbReference type="SMART" id="SM00073">
    <property type="entry name" value="HPT"/>
    <property type="match status" value="1"/>
</dbReference>
<dbReference type="SMART" id="SM00260">
    <property type="entry name" value="CheW"/>
    <property type="match status" value="1"/>
</dbReference>
<dbReference type="CDD" id="cd00088">
    <property type="entry name" value="HPT"/>
    <property type="match status" value="1"/>
</dbReference>
<accession>A0ABT9G2N8</accession>
<dbReference type="CDD" id="cd16916">
    <property type="entry name" value="HATPase_CheA-like"/>
    <property type="match status" value="1"/>
</dbReference>
<evidence type="ECO:0000256" key="1">
    <source>
        <dbReference type="ARBA" id="ARBA00000085"/>
    </source>
</evidence>
<evidence type="ECO:0000256" key="3">
    <source>
        <dbReference type="ARBA" id="ARBA00022553"/>
    </source>
</evidence>
<dbReference type="Pfam" id="PF02518">
    <property type="entry name" value="HATPase_c"/>
    <property type="match status" value="1"/>
</dbReference>
<dbReference type="InterPro" id="IPR036890">
    <property type="entry name" value="HATPase_C_sf"/>
</dbReference>
<keyword evidence="4 12" id="KW-0808">Transferase</keyword>
<comment type="caution">
    <text evidence="12">The sequence shown here is derived from an EMBL/GenBank/DDBJ whole genome shotgun (WGS) entry which is preliminary data.</text>
</comment>
<dbReference type="SUPFAM" id="SSF47384">
    <property type="entry name" value="Homodimeric domain of signal transducing histidine kinase"/>
    <property type="match status" value="1"/>
</dbReference>
<protein>
    <recommendedName>
        <fullName evidence="2">histidine kinase</fullName>
        <ecNumber evidence="2">2.7.13.3</ecNumber>
    </recommendedName>
</protein>
<keyword evidence="13" id="KW-1185">Reference proteome</keyword>
<feature type="region of interest" description="Disordered" evidence="8">
    <location>
        <begin position="282"/>
        <end position="309"/>
    </location>
</feature>
<keyword evidence="6" id="KW-0902">Two-component regulatory system</keyword>
<dbReference type="InterPro" id="IPR002545">
    <property type="entry name" value="CheW-lke_dom"/>
</dbReference>
<keyword evidence="5" id="KW-0418">Kinase</keyword>
<dbReference type="Gene3D" id="1.20.120.160">
    <property type="entry name" value="HPT domain"/>
    <property type="match status" value="1"/>
</dbReference>
<evidence type="ECO:0000313" key="13">
    <source>
        <dbReference type="Proteomes" id="UP001235760"/>
    </source>
</evidence>
<dbReference type="Pfam" id="PF01627">
    <property type="entry name" value="Hpt"/>
    <property type="match status" value="1"/>
</dbReference>
<sequence length="832" mass="88672">MNQTDLLEQFVLEARDCLESIGKRLLEVERDPGNTDLLNDLFRSVHTLKGNCGLFEFKPLERVVHAGEDLLDRIRNRSLAHSARIADALLDAMDYSAELIDEIERTGRIADAADARSQHHAAALRALLEPAALPSALTGALPGALPAALPMPAPDLAPAVAVAIAPANTHAAPDWLARLDPALRQAHAGATALRYVPEPECFFKGEDPWRLASTTPGLLAVDVAGQQPWPVGDEQVRWDCYQCNLDIVLISSAPQADLEEHFRCVPEQVAYASVAAADAAADAVTTGEPDTATTGEPDTAAPAPGSRAGQTLRRRAQAIWADQLALLGRSGLGAGSIASARRALGHLLACVDDDDARRAAADLATLPGTVSAAGLLAWARQQPLGRAADAAAVEPMEPAAAAAWNGHDGGLAEIGLEEVPTTDAPTADAPRRVDDANGAPAQRVLKVTQEKVDRLMDLIGEMVVAKNSLPYLAQRAEQAFGQRELAREIKAQYAVINRIAEDMQHAIMQVRMLPVGVVFQRFGRLIRDISRKLGKDVNLVIEGEDTEADKNVIEPLADPLIHILRNSLDHGIERPEVRRAAGKPVVGTIRIRAHQESDRVLIEISDDGAGVDPARVRAKAVERGLIPADRAGSLSDADSVQLIFLPGFSTADAISDLSGRGVGMDVVRNAVERINGSVELHSVLGQGTTIRLALPLSMAVSNVMVIESAGRHFGVPMDLIVETVRVHGDDIHQFKQARTTVLRGRIVPLRALNELLALDAPARLNDDGEFTVLVLRLGTETVGLLVDQFHGASDIILKPLEGVLAGLTGFAGTALMGDGGVLMVLNPKELLP</sequence>
<proteinExistence type="predicted"/>
<dbReference type="PRINTS" id="PR00344">
    <property type="entry name" value="BCTRLSENSOR"/>
</dbReference>
<dbReference type="Proteomes" id="UP001235760">
    <property type="component" value="Unassembled WGS sequence"/>
</dbReference>
<evidence type="ECO:0000256" key="2">
    <source>
        <dbReference type="ARBA" id="ARBA00012438"/>
    </source>
</evidence>
<evidence type="ECO:0000256" key="7">
    <source>
        <dbReference type="PROSITE-ProRule" id="PRU00110"/>
    </source>
</evidence>
<feature type="modified residue" description="Phosphohistidine" evidence="7">
    <location>
        <position position="46"/>
    </location>
</feature>
<dbReference type="SUPFAM" id="SSF50341">
    <property type="entry name" value="CheW-like"/>
    <property type="match status" value="1"/>
</dbReference>
<name>A0ABT9G2N8_LEPDI</name>
<evidence type="ECO:0000313" key="12">
    <source>
        <dbReference type="EMBL" id="MDP4300438.1"/>
    </source>
</evidence>
<dbReference type="SUPFAM" id="SSF55874">
    <property type="entry name" value="ATPase domain of HSP90 chaperone/DNA topoisomerase II/histidine kinase"/>
    <property type="match status" value="1"/>
</dbReference>
<dbReference type="PROSITE" id="PS50109">
    <property type="entry name" value="HIS_KIN"/>
    <property type="match status" value="1"/>
</dbReference>
<dbReference type="Gene3D" id="1.10.287.560">
    <property type="entry name" value="Histidine kinase CheA-like, homodimeric domain"/>
    <property type="match status" value="1"/>
</dbReference>
<dbReference type="SUPFAM" id="SSF47226">
    <property type="entry name" value="Histidine-containing phosphotransfer domain, HPT domain"/>
    <property type="match status" value="1"/>
</dbReference>
<dbReference type="InterPro" id="IPR036097">
    <property type="entry name" value="HisK_dim/P_sf"/>
</dbReference>
<dbReference type="InterPro" id="IPR051315">
    <property type="entry name" value="Bact_Chemotaxis_CheA"/>
</dbReference>
<dbReference type="InterPro" id="IPR036061">
    <property type="entry name" value="CheW-like_dom_sf"/>
</dbReference>
<dbReference type="PROSITE" id="PS50894">
    <property type="entry name" value="HPT"/>
    <property type="match status" value="1"/>
</dbReference>
<dbReference type="PANTHER" id="PTHR43395:SF1">
    <property type="entry name" value="CHEMOTAXIS PROTEIN CHEA"/>
    <property type="match status" value="1"/>
</dbReference>
<dbReference type="InterPro" id="IPR037006">
    <property type="entry name" value="CheA-like_homodim_sf"/>
</dbReference>
<comment type="catalytic activity">
    <reaction evidence="1">
        <text>ATP + protein L-histidine = ADP + protein N-phospho-L-histidine.</text>
        <dbReference type="EC" id="2.7.13.3"/>
    </reaction>
</comment>
<dbReference type="PROSITE" id="PS50851">
    <property type="entry name" value="CHEW"/>
    <property type="match status" value="1"/>
</dbReference>
<evidence type="ECO:0000256" key="5">
    <source>
        <dbReference type="ARBA" id="ARBA00022777"/>
    </source>
</evidence>
<dbReference type="InterPro" id="IPR036641">
    <property type="entry name" value="HPT_dom_sf"/>
</dbReference>
<evidence type="ECO:0000259" key="10">
    <source>
        <dbReference type="PROSITE" id="PS50851"/>
    </source>
</evidence>
<dbReference type="GO" id="GO:0004673">
    <property type="term" value="F:protein histidine kinase activity"/>
    <property type="evidence" value="ECO:0007669"/>
    <property type="project" value="UniProtKB-EC"/>
</dbReference>
<dbReference type="InterPro" id="IPR004358">
    <property type="entry name" value="Sig_transdc_His_kin-like_C"/>
</dbReference>
<dbReference type="InterPro" id="IPR008207">
    <property type="entry name" value="Sig_transdc_His_kin_Hpt_dom"/>
</dbReference>
<feature type="domain" description="CheW-like" evidence="10">
    <location>
        <begin position="700"/>
        <end position="832"/>
    </location>
</feature>
<dbReference type="InterPro" id="IPR004105">
    <property type="entry name" value="CheA-like_dim"/>
</dbReference>
<dbReference type="RefSeq" id="WP_305748995.1">
    <property type="nucleotide sequence ID" value="NZ_JAUZEE010000003.1"/>
</dbReference>
<keyword evidence="3 7" id="KW-0597">Phosphoprotein</keyword>
<dbReference type="SMART" id="SM01231">
    <property type="entry name" value="H-kinase_dim"/>
    <property type="match status" value="1"/>
</dbReference>
<dbReference type="InterPro" id="IPR005467">
    <property type="entry name" value="His_kinase_dom"/>
</dbReference>
<feature type="domain" description="Histidine kinase" evidence="9">
    <location>
        <begin position="496"/>
        <end position="698"/>
    </location>
</feature>
<dbReference type="Gene3D" id="3.30.565.10">
    <property type="entry name" value="Histidine kinase-like ATPase, C-terminal domain"/>
    <property type="match status" value="1"/>
</dbReference>
<reference evidence="12 13" key="1">
    <citation type="submission" date="2023-08" db="EMBL/GenBank/DDBJ databases">
        <authorList>
            <person name="Roldan D.M."/>
            <person name="Menes R.J."/>
        </authorList>
    </citation>
    <scope>NUCLEOTIDE SEQUENCE [LARGE SCALE GENOMIC DNA]</scope>
    <source>
        <strain evidence="12 13">CCM 2812</strain>
    </source>
</reference>
<evidence type="ECO:0000259" key="9">
    <source>
        <dbReference type="PROSITE" id="PS50109"/>
    </source>
</evidence>
<evidence type="ECO:0000256" key="6">
    <source>
        <dbReference type="ARBA" id="ARBA00023012"/>
    </source>
</evidence>
<dbReference type="SMART" id="SM00387">
    <property type="entry name" value="HATPase_c"/>
    <property type="match status" value="1"/>
</dbReference>
<feature type="domain" description="HPt" evidence="11">
    <location>
        <begin position="1"/>
        <end position="103"/>
    </location>
</feature>